<evidence type="ECO:0000259" key="2">
    <source>
        <dbReference type="PROSITE" id="PS50164"/>
    </source>
</evidence>
<dbReference type="PATRIC" id="fig|882800.3.peg.350"/>
<sequence>METGVLFIGSQSDCKAFIRKFECYYIYILRRPDGRPFYIGKGRGERVFYHENEARHANNRKSNAYKLNVIRAVLSAGGTISYEIDSFHEQEASAHEREMQLIRAIGRLHEGGPLTNLAPGGGSERGASPSSKLRHSATLSGAPADNPERAAINTFVTGIAPMNSVVIKPASQFIAKATQQYPSKTMKPSLRQAVAIAASAASNGVMLDGECTIPRRVVIDDVDGLIENGVSCDIVTSNLGSLVAAENPSDENFILSPQQAKAVIALLGAQKCIDLGILCP</sequence>
<dbReference type="InterPro" id="IPR000305">
    <property type="entry name" value="GIY-YIG_endonuc"/>
</dbReference>
<dbReference type="RefSeq" id="WP_003596550.1">
    <property type="nucleotide sequence ID" value="NZ_AGJK01000005.1"/>
</dbReference>
<evidence type="ECO:0000313" key="4">
    <source>
        <dbReference type="Proteomes" id="UP000004382"/>
    </source>
</evidence>
<gene>
    <name evidence="3" type="ORF">MetexDRAFT_0371</name>
</gene>
<dbReference type="AlphaFoldDB" id="H1KCK9"/>
<organism evidence="3 4">
    <name type="scientific">Methylorubrum extorquens DSM 13060</name>
    <dbReference type="NCBI Taxonomy" id="882800"/>
    <lineage>
        <taxon>Bacteria</taxon>
        <taxon>Pseudomonadati</taxon>
        <taxon>Pseudomonadota</taxon>
        <taxon>Alphaproteobacteria</taxon>
        <taxon>Hyphomicrobiales</taxon>
        <taxon>Methylobacteriaceae</taxon>
        <taxon>Methylorubrum</taxon>
    </lineage>
</organism>
<reference evidence="3 4" key="1">
    <citation type="submission" date="2011-09" db="EMBL/GenBank/DDBJ databases">
        <title>The draft genome of Methylobacterium extorquens DSM 13060.</title>
        <authorList>
            <consortium name="US DOE Joint Genome Institute (JGI-PGF)"/>
            <person name="Lucas S."/>
            <person name="Han J."/>
            <person name="Lapidus A."/>
            <person name="Cheng J.-F."/>
            <person name="Goodwin L."/>
            <person name="Pitluck S."/>
            <person name="Peters L."/>
            <person name="Land M.L."/>
            <person name="Hauser L."/>
            <person name="Koskimaki J."/>
            <person name="Halonen O."/>
            <person name="Pirttila A."/>
            <person name="Frank C."/>
            <person name="Woyke T.J."/>
        </authorList>
    </citation>
    <scope>NUCLEOTIDE SEQUENCE [LARGE SCALE GENOMIC DNA]</scope>
    <source>
        <strain evidence="3 4">DSM 13060</strain>
    </source>
</reference>
<comment type="caution">
    <text evidence="3">The sequence shown here is derived from an EMBL/GenBank/DDBJ whole genome shotgun (WGS) entry which is preliminary data.</text>
</comment>
<accession>H1KCK9</accession>
<evidence type="ECO:0000256" key="1">
    <source>
        <dbReference type="SAM" id="MobiDB-lite"/>
    </source>
</evidence>
<dbReference type="Pfam" id="PF22945">
    <property type="entry name" value="LEM-3_GIY-YIG"/>
    <property type="match status" value="1"/>
</dbReference>
<feature type="region of interest" description="Disordered" evidence="1">
    <location>
        <begin position="112"/>
        <end position="146"/>
    </location>
</feature>
<proteinExistence type="predicted"/>
<feature type="domain" description="GIY-YIG" evidence="2">
    <location>
        <begin position="22"/>
        <end position="117"/>
    </location>
</feature>
<dbReference type="EMBL" id="AGJK01000005">
    <property type="protein sequence ID" value="EHP94682.1"/>
    <property type="molecule type" value="Genomic_DNA"/>
</dbReference>
<name>H1KCK9_METEX</name>
<evidence type="ECO:0000313" key="3">
    <source>
        <dbReference type="EMBL" id="EHP94682.1"/>
    </source>
</evidence>
<dbReference type="PROSITE" id="PS50164">
    <property type="entry name" value="GIY_YIG"/>
    <property type="match status" value="1"/>
</dbReference>
<dbReference type="CDD" id="cd10440">
    <property type="entry name" value="GIY-YIG_COG3680"/>
    <property type="match status" value="1"/>
</dbReference>
<protein>
    <recommendedName>
        <fullName evidence="2">GIY-YIG domain-containing protein</fullName>
    </recommendedName>
</protein>
<dbReference type="Proteomes" id="UP000004382">
    <property type="component" value="Unassembled WGS sequence"/>
</dbReference>